<evidence type="ECO:0000313" key="3">
    <source>
        <dbReference type="Proteomes" id="UP000217209"/>
    </source>
</evidence>
<reference evidence="2 3" key="1">
    <citation type="submission" date="2016-12" db="EMBL/GenBank/DDBJ databases">
        <authorList>
            <person name="Song W.-J."/>
            <person name="Kurnit D.M."/>
        </authorList>
    </citation>
    <scope>NUCLEOTIDE SEQUENCE [LARGE SCALE GENOMIC DNA]</scope>
    <source>
        <strain evidence="2 3">DSM 30827</strain>
    </source>
</reference>
<proteinExistence type="predicted"/>
<dbReference type="AlphaFoldDB" id="A0A1Q2HZ88"/>
<name>A0A1Q2HZ88_9CORY</name>
<dbReference type="RefSeq" id="WP_095660752.1">
    <property type="nucleotide sequence ID" value="NZ_CP019688.1"/>
</dbReference>
<dbReference type="Proteomes" id="UP000217209">
    <property type="component" value="Chromosome"/>
</dbReference>
<accession>A0A1Q2HZ88</accession>
<dbReference type="InterPro" id="IPR010427">
    <property type="entry name" value="DUF1023"/>
</dbReference>
<evidence type="ECO:0000259" key="1">
    <source>
        <dbReference type="Pfam" id="PF06259"/>
    </source>
</evidence>
<keyword evidence="3" id="KW-1185">Reference proteome</keyword>
<dbReference type="KEGG" id="cgv:CGLAU_11145"/>
<sequence>MASPATLPAYAPRLDPNELRAAASLVSSAGATVSARARATREAATAISATGFAGPAPDLALVRLADFSTELDGHAQSLRRIAELLIWAARAQSALDAAAHAAQAAGHYRIIVWLNALSMQLDTELAREINRTRGAGFDALVNHPDTAVHELHAHHMSTLPASTQAVIDAAGGIVLEAGPSGSTVLVGDSIDPARVITMVAGATTGHPDSLGHELQKAQLIAQRTRATVVVWQGYQPPKTLPRALSPASASEGAVNLAMFQAALEERYPDAQKTVVAHSYGTVVATRAAQRSGLLADELWLLGSPGVYGESVNDLTLAGPDSQVFVVDADRDPILALRRGNQGVLGGSSPSTASYGATVVEGVTGDHSSYFTDEAFLTALSQPPGSKLQKSVGSAVER</sequence>
<dbReference type="Pfam" id="PF06259">
    <property type="entry name" value="Abhydrolase_8"/>
    <property type="match status" value="1"/>
</dbReference>
<evidence type="ECO:0000313" key="2">
    <source>
        <dbReference type="EMBL" id="AQQ16161.1"/>
    </source>
</evidence>
<feature type="domain" description="DUF1023" evidence="1">
    <location>
        <begin position="191"/>
        <end position="333"/>
    </location>
</feature>
<dbReference type="Gene3D" id="3.40.50.1820">
    <property type="entry name" value="alpha/beta hydrolase"/>
    <property type="match status" value="1"/>
</dbReference>
<dbReference type="InterPro" id="IPR029058">
    <property type="entry name" value="AB_hydrolase_fold"/>
</dbReference>
<gene>
    <name evidence="2" type="ORF">CGLAU_11145</name>
</gene>
<protein>
    <recommendedName>
        <fullName evidence="1">DUF1023 domain-containing protein</fullName>
    </recommendedName>
</protein>
<organism evidence="2 3">
    <name type="scientific">Corynebacterium glaucum</name>
    <dbReference type="NCBI Taxonomy" id="187491"/>
    <lineage>
        <taxon>Bacteria</taxon>
        <taxon>Bacillati</taxon>
        <taxon>Actinomycetota</taxon>
        <taxon>Actinomycetes</taxon>
        <taxon>Mycobacteriales</taxon>
        <taxon>Corynebacteriaceae</taxon>
        <taxon>Corynebacterium</taxon>
    </lineage>
</organism>
<dbReference type="EMBL" id="CP019688">
    <property type="protein sequence ID" value="AQQ16161.1"/>
    <property type="molecule type" value="Genomic_DNA"/>
</dbReference>
<dbReference type="OrthoDB" id="5969911at2"/>
<dbReference type="SUPFAM" id="SSF53474">
    <property type="entry name" value="alpha/beta-Hydrolases"/>
    <property type="match status" value="1"/>
</dbReference>